<name>A0A238K523_9RHOB</name>
<dbReference type="InterPro" id="IPR036388">
    <property type="entry name" value="WH-like_DNA-bd_sf"/>
</dbReference>
<evidence type="ECO:0000313" key="5">
    <source>
        <dbReference type="EMBL" id="SMX38011.1"/>
    </source>
</evidence>
<dbReference type="NCBIfam" id="NF033788">
    <property type="entry name" value="HTH_metalloreg"/>
    <property type="match status" value="1"/>
</dbReference>
<dbReference type="PRINTS" id="PR00778">
    <property type="entry name" value="HTHARSR"/>
</dbReference>
<keyword evidence="3" id="KW-0804">Transcription</keyword>
<proteinExistence type="predicted"/>
<dbReference type="Gene3D" id="1.10.10.10">
    <property type="entry name" value="Winged helix-like DNA-binding domain superfamily/Winged helix DNA-binding domain"/>
    <property type="match status" value="1"/>
</dbReference>
<dbReference type="PANTHER" id="PTHR43132:SF2">
    <property type="entry name" value="ARSENICAL RESISTANCE OPERON REPRESSOR ARSR-RELATED"/>
    <property type="match status" value="1"/>
</dbReference>
<dbReference type="GO" id="GO:0003700">
    <property type="term" value="F:DNA-binding transcription factor activity"/>
    <property type="evidence" value="ECO:0007669"/>
    <property type="project" value="InterPro"/>
</dbReference>
<dbReference type="InterPro" id="IPR001845">
    <property type="entry name" value="HTH_ArsR_DNA-bd_dom"/>
</dbReference>
<evidence type="ECO:0000313" key="6">
    <source>
        <dbReference type="Proteomes" id="UP000207598"/>
    </source>
</evidence>
<dbReference type="CDD" id="cd00090">
    <property type="entry name" value="HTH_ARSR"/>
    <property type="match status" value="1"/>
</dbReference>
<dbReference type="InterPro" id="IPR051011">
    <property type="entry name" value="Metal_resp_trans_reg"/>
</dbReference>
<evidence type="ECO:0000256" key="2">
    <source>
        <dbReference type="ARBA" id="ARBA00023125"/>
    </source>
</evidence>
<dbReference type="AlphaFoldDB" id="A0A238K523"/>
<dbReference type="InterPro" id="IPR011991">
    <property type="entry name" value="ArsR-like_HTH"/>
</dbReference>
<dbReference type="InterPro" id="IPR036390">
    <property type="entry name" value="WH_DNA-bd_sf"/>
</dbReference>
<protein>
    <submittedName>
        <fullName evidence="5">Biofilm growth-associated repressor</fullName>
    </submittedName>
</protein>
<keyword evidence="6" id="KW-1185">Reference proteome</keyword>
<sequence length="111" mass="12217">MEDLSKFTPPPAEMATNAQNAAAFLKTLAHEGRLMILCHLGNGERSVGELEELLSIRQAAVSQMLARLREEGLVTTRREGKTIYYSLANENTSRVIALLYDMFCAKPDGGC</sequence>
<dbReference type="PROSITE" id="PS50987">
    <property type="entry name" value="HTH_ARSR_2"/>
    <property type="match status" value="1"/>
</dbReference>
<keyword evidence="1" id="KW-0805">Transcription regulation</keyword>
<keyword evidence="2" id="KW-0238">DNA-binding</keyword>
<dbReference type="SUPFAM" id="SSF46785">
    <property type="entry name" value="Winged helix' DNA-binding domain"/>
    <property type="match status" value="1"/>
</dbReference>
<evidence type="ECO:0000259" key="4">
    <source>
        <dbReference type="PROSITE" id="PS50987"/>
    </source>
</evidence>
<dbReference type="Proteomes" id="UP000207598">
    <property type="component" value="Unassembled WGS sequence"/>
</dbReference>
<accession>A0A238K523</accession>
<organism evidence="5 6">
    <name type="scientific">Maliponia aquimaris</name>
    <dbReference type="NCBI Taxonomy" id="1673631"/>
    <lineage>
        <taxon>Bacteria</taxon>
        <taxon>Pseudomonadati</taxon>
        <taxon>Pseudomonadota</taxon>
        <taxon>Alphaproteobacteria</taxon>
        <taxon>Rhodobacterales</taxon>
        <taxon>Paracoccaceae</taxon>
        <taxon>Maliponia</taxon>
    </lineage>
</organism>
<dbReference type="SMART" id="SM00418">
    <property type="entry name" value="HTH_ARSR"/>
    <property type="match status" value="1"/>
</dbReference>
<dbReference type="PANTHER" id="PTHR43132">
    <property type="entry name" value="ARSENICAL RESISTANCE OPERON REPRESSOR ARSR-RELATED"/>
    <property type="match status" value="1"/>
</dbReference>
<dbReference type="RefSeq" id="WP_245853261.1">
    <property type="nucleotide sequence ID" value="NZ_FXYF01000003.1"/>
</dbReference>
<evidence type="ECO:0000256" key="1">
    <source>
        <dbReference type="ARBA" id="ARBA00023015"/>
    </source>
</evidence>
<dbReference type="Pfam" id="PF01022">
    <property type="entry name" value="HTH_5"/>
    <property type="match status" value="1"/>
</dbReference>
<dbReference type="EMBL" id="FXYF01000003">
    <property type="protein sequence ID" value="SMX38011.1"/>
    <property type="molecule type" value="Genomic_DNA"/>
</dbReference>
<feature type="domain" description="HTH arsR-type" evidence="4">
    <location>
        <begin position="14"/>
        <end position="107"/>
    </location>
</feature>
<dbReference type="GO" id="GO:0003677">
    <property type="term" value="F:DNA binding"/>
    <property type="evidence" value="ECO:0007669"/>
    <property type="project" value="UniProtKB-KW"/>
</dbReference>
<evidence type="ECO:0000256" key="3">
    <source>
        <dbReference type="ARBA" id="ARBA00023163"/>
    </source>
</evidence>
<reference evidence="5 6" key="1">
    <citation type="submission" date="2017-05" db="EMBL/GenBank/DDBJ databases">
        <authorList>
            <person name="Song R."/>
            <person name="Chenine A.L."/>
            <person name="Ruprecht R.M."/>
        </authorList>
    </citation>
    <scope>NUCLEOTIDE SEQUENCE [LARGE SCALE GENOMIC DNA]</scope>
    <source>
        <strain evidence="5 6">CECT 8898</strain>
    </source>
</reference>
<gene>
    <name evidence="5" type="primary">bigR_1</name>
    <name evidence="5" type="ORF">MAA8898_01337</name>
</gene>